<proteinExistence type="predicted"/>
<name>A0ABU3UZ45_9ACTN</name>
<dbReference type="EMBL" id="JARAKF010000001">
    <property type="protein sequence ID" value="MDU8998724.1"/>
    <property type="molecule type" value="Genomic_DNA"/>
</dbReference>
<accession>A0ABU3UZ45</accession>
<gene>
    <name evidence="1" type="ORF">PU648_41460</name>
</gene>
<dbReference type="Proteomes" id="UP001257627">
    <property type="component" value="Unassembled WGS sequence"/>
</dbReference>
<dbReference type="Gene3D" id="3.40.47.10">
    <property type="match status" value="1"/>
</dbReference>
<dbReference type="SUPFAM" id="SSF53901">
    <property type="entry name" value="Thiolase-like"/>
    <property type="match status" value="1"/>
</dbReference>
<comment type="caution">
    <text evidence="1">The sequence shown here is derived from an EMBL/GenBank/DDBJ whole genome shotgun (WGS) entry which is preliminary data.</text>
</comment>
<reference evidence="1 2" key="1">
    <citation type="submission" date="2023-02" db="EMBL/GenBank/DDBJ databases">
        <authorList>
            <person name="Maleckis M."/>
        </authorList>
    </citation>
    <scope>NUCLEOTIDE SEQUENCE [LARGE SCALE GENOMIC DNA]</scope>
    <source>
        <strain evidence="1 2">P8-A2</strain>
    </source>
</reference>
<evidence type="ECO:0000313" key="2">
    <source>
        <dbReference type="Proteomes" id="UP001257627"/>
    </source>
</evidence>
<evidence type="ECO:0000313" key="1">
    <source>
        <dbReference type="EMBL" id="MDU8998724.1"/>
    </source>
</evidence>
<organism evidence="1 2">
    <name type="scientific">Streptomyces mirabilis</name>
    <dbReference type="NCBI Taxonomy" id="68239"/>
    <lineage>
        <taxon>Bacteria</taxon>
        <taxon>Bacillati</taxon>
        <taxon>Actinomycetota</taxon>
        <taxon>Actinomycetes</taxon>
        <taxon>Kitasatosporales</taxon>
        <taxon>Streptomycetaceae</taxon>
        <taxon>Streptomyces</taxon>
    </lineage>
</organism>
<keyword evidence="2" id="KW-1185">Reference proteome</keyword>
<dbReference type="RefSeq" id="WP_316735367.1">
    <property type="nucleotide sequence ID" value="NZ_JARAKF010000001.1"/>
</dbReference>
<evidence type="ECO:0008006" key="3">
    <source>
        <dbReference type="Google" id="ProtNLM"/>
    </source>
</evidence>
<sequence length="138" mass="14388">MVAALGQCLEQLTFEQQVLIRGSRTAILLASAFGDIATAEAVGSQMAEQRLVPPLLFHQSVPNPVLSLVAKKYGITGAISCLSVSAAAESEALLVAKAILVDGDTDRVLVLVIATDSATAYVLSSEVGQQSRKGDEEC</sequence>
<protein>
    <recommendedName>
        <fullName evidence="3">Beta-ketoacyl synthase, N-terminal domain</fullName>
    </recommendedName>
</protein>
<dbReference type="InterPro" id="IPR016039">
    <property type="entry name" value="Thiolase-like"/>
</dbReference>